<feature type="compositionally biased region" description="Polar residues" evidence="1">
    <location>
        <begin position="170"/>
        <end position="182"/>
    </location>
</feature>
<sequence length="461" mass="51715">MPSPTTQTTNINNGSNCDDLLNNGNHIELLKKHLPHVDFETGLKHRTVQRDPITGLGTLPKEHVELGRTRNASTGRPAFNTTLIAWDVDNATVCKNNGHTIKKSKQPTRNPIALTGDLGDEVDGLRTTNGSRSGTPREPQRDPISGRGNFGDREWDPIGRYNGKTRRAKSSTGIRTNPLTGENMKTFTVMTEERCTNRENGVCKRNVSTKNIFTGENCENYTVSPELKSPIKRVQREPSRNAITGENCTTYDYNSEVKISKKRTPIKSSNPLNGENVNAFMVSQEERPRTAKPYVYRNTVTGENLQSYKITPIERNVTPRVVKDRQNPLSGENVESYTYRLGESKRTVKKRDLSSPLTGDGSRGRSYIVSIEEKHLSQPNLNINENDSTNRIVSSKTLRNILTGENCITYNVCQEMRSEKIDNTTAIMNENSYKHGLQLINLLLAYMHPLRTDSILQGNPV</sequence>
<evidence type="ECO:0000313" key="2">
    <source>
        <dbReference type="Proteomes" id="UP000050792"/>
    </source>
</evidence>
<accession>A0AA85GBE3</accession>
<feature type="region of interest" description="Disordered" evidence="1">
    <location>
        <begin position="344"/>
        <end position="363"/>
    </location>
</feature>
<feature type="compositionally biased region" description="Basic and acidic residues" evidence="1">
    <location>
        <begin position="344"/>
        <end position="353"/>
    </location>
</feature>
<reference evidence="2" key="1">
    <citation type="submission" date="2022-06" db="EMBL/GenBank/DDBJ databases">
        <authorList>
            <person name="Berger JAMES D."/>
            <person name="Berger JAMES D."/>
        </authorList>
    </citation>
    <scope>NUCLEOTIDE SEQUENCE [LARGE SCALE GENOMIC DNA]</scope>
</reference>
<protein>
    <submittedName>
        <fullName evidence="3 4">Uncharacterized protein</fullName>
    </submittedName>
</protein>
<organism evidence="2 4">
    <name type="scientific">Schistosoma rodhaini</name>
    <dbReference type="NCBI Taxonomy" id="6188"/>
    <lineage>
        <taxon>Eukaryota</taxon>
        <taxon>Metazoa</taxon>
        <taxon>Spiralia</taxon>
        <taxon>Lophotrochozoa</taxon>
        <taxon>Platyhelminthes</taxon>
        <taxon>Trematoda</taxon>
        <taxon>Digenea</taxon>
        <taxon>Strigeidida</taxon>
        <taxon>Schistosomatoidea</taxon>
        <taxon>Schistosomatidae</taxon>
        <taxon>Schistosoma</taxon>
    </lineage>
</organism>
<name>A0AA85GBE3_9TREM</name>
<keyword evidence="2" id="KW-1185">Reference proteome</keyword>
<evidence type="ECO:0000313" key="4">
    <source>
        <dbReference type="WBParaSite" id="SRDH1_81450.3"/>
    </source>
</evidence>
<dbReference type="WBParaSite" id="SRDH1_81450.3">
    <property type="protein sequence ID" value="SRDH1_81450.3"/>
    <property type="gene ID" value="SRDH1_81450"/>
</dbReference>
<reference evidence="3 4" key="2">
    <citation type="submission" date="2023-11" db="UniProtKB">
        <authorList>
            <consortium name="WormBaseParasite"/>
        </authorList>
    </citation>
    <scope>IDENTIFICATION</scope>
</reference>
<dbReference type="AlphaFoldDB" id="A0AA85GBE3"/>
<evidence type="ECO:0000313" key="3">
    <source>
        <dbReference type="WBParaSite" id="SRDH1_81450.1"/>
    </source>
</evidence>
<dbReference type="WBParaSite" id="SRDH1_81450.1">
    <property type="protein sequence ID" value="SRDH1_81450.1"/>
    <property type="gene ID" value="SRDH1_81450"/>
</dbReference>
<proteinExistence type="predicted"/>
<evidence type="ECO:0000256" key="1">
    <source>
        <dbReference type="SAM" id="MobiDB-lite"/>
    </source>
</evidence>
<dbReference type="Proteomes" id="UP000050792">
    <property type="component" value="Unassembled WGS sequence"/>
</dbReference>
<feature type="region of interest" description="Disordered" evidence="1">
    <location>
        <begin position="100"/>
        <end position="182"/>
    </location>
</feature>